<dbReference type="EMBL" id="BGJZ01000408">
    <property type="protein sequence ID" value="GBH13964.1"/>
    <property type="molecule type" value="Genomic_DNA"/>
</dbReference>
<evidence type="ECO:0000313" key="1">
    <source>
        <dbReference type="EMBL" id="GBH13964.1"/>
    </source>
</evidence>
<sequence>MPVFNMNAAFFQVGSKNPFLLRRCFIHRHQTIDRAKAGRQVLDRWSAYSAKRRAAGVDELLSGLSCLVGLIPTLELLNGNQSDE</sequence>
<reference evidence="1 2" key="1">
    <citation type="submission" date="2018-04" db="EMBL/GenBank/DDBJ databases">
        <title>Draft genome sequence of Pseudomonas syringae pv. actinidiae biovar 1 strains isolated from kiwifruit in Kagawa prefecture.</title>
        <authorList>
            <person name="Tabuchi M."/>
            <person name="Saito M."/>
            <person name="Fujiwara S."/>
            <person name="Sasa N."/>
            <person name="Akimitsu K."/>
            <person name="Gomi K."/>
            <person name="Konishi-Sugita S."/>
            <person name="Hamano K."/>
            <person name="Kataoka I."/>
        </authorList>
    </citation>
    <scope>NUCLEOTIDE SEQUENCE [LARGE SCALE GENOMIC DNA]</scope>
    <source>
        <strain evidence="1 2">MAFF212206</strain>
    </source>
</reference>
<name>A0A2V0QM45_PSESF</name>
<organism evidence="1 2">
    <name type="scientific">Pseudomonas syringae pv. actinidiae</name>
    <dbReference type="NCBI Taxonomy" id="103796"/>
    <lineage>
        <taxon>Bacteria</taxon>
        <taxon>Pseudomonadati</taxon>
        <taxon>Pseudomonadota</taxon>
        <taxon>Gammaproteobacteria</taxon>
        <taxon>Pseudomonadales</taxon>
        <taxon>Pseudomonadaceae</taxon>
        <taxon>Pseudomonas</taxon>
        <taxon>Pseudomonas syringae</taxon>
    </lineage>
</organism>
<protein>
    <submittedName>
        <fullName evidence="1">Glucoamylase GH15 family</fullName>
    </submittedName>
</protein>
<dbReference type="AlphaFoldDB" id="A0A2V0QM45"/>
<gene>
    <name evidence="1" type="ORF">KPSA1_07459</name>
</gene>
<accession>A0A2V0QM45</accession>
<dbReference type="Proteomes" id="UP000247480">
    <property type="component" value="Unassembled WGS sequence"/>
</dbReference>
<comment type="caution">
    <text evidence="1">The sequence shown here is derived from an EMBL/GenBank/DDBJ whole genome shotgun (WGS) entry which is preliminary data.</text>
</comment>
<proteinExistence type="predicted"/>
<evidence type="ECO:0000313" key="2">
    <source>
        <dbReference type="Proteomes" id="UP000247480"/>
    </source>
</evidence>